<feature type="active site" description="Nucleophile" evidence="6">
    <location>
        <position position="13"/>
    </location>
</feature>
<keyword evidence="10" id="KW-1185">Reference proteome</keyword>
<accession>A0A7J7JAW1</accession>
<dbReference type="PIRSF" id="PIRSF031051">
    <property type="entry name" value="PyrdxlP_Pase_PHOSPHO2"/>
    <property type="match status" value="1"/>
</dbReference>
<feature type="binding site" evidence="8">
    <location>
        <position position="13"/>
    </location>
    <ligand>
        <name>Mg(2+)</name>
        <dbReference type="ChEBI" id="CHEBI:18420"/>
    </ligand>
</feature>
<name>A0A7J7JAW1_BUGNE</name>
<protein>
    <recommendedName>
        <fullName evidence="11">PHOSPHO2</fullName>
    </recommendedName>
</protein>
<gene>
    <name evidence="9" type="ORF">EB796_018309</name>
</gene>
<dbReference type="AlphaFoldDB" id="A0A7J7JAW1"/>
<comment type="caution">
    <text evidence="9">The sequence shown here is derived from an EMBL/GenBank/DDBJ whole genome shotgun (WGS) entry which is preliminary data.</text>
</comment>
<dbReference type="NCBIfam" id="TIGR01489">
    <property type="entry name" value="DKMTPPase-SF"/>
    <property type="match status" value="1"/>
</dbReference>
<proteinExistence type="inferred from homology"/>
<comment type="cofactor">
    <cofactor evidence="1 8">
        <name>Mg(2+)</name>
        <dbReference type="ChEBI" id="CHEBI:18420"/>
    </cofactor>
</comment>
<feature type="binding site" evidence="7">
    <location>
        <position position="101"/>
    </location>
    <ligand>
        <name>substrate</name>
    </ligand>
</feature>
<feature type="binding site" evidence="8">
    <location>
        <position position="15"/>
    </location>
    <ligand>
        <name>Mg(2+)</name>
        <dbReference type="ChEBI" id="CHEBI:18420"/>
    </ligand>
</feature>
<dbReference type="InterPro" id="IPR023214">
    <property type="entry name" value="HAD_sf"/>
</dbReference>
<feature type="binding site" evidence="8">
    <location>
        <position position="182"/>
    </location>
    <ligand>
        <name>Mg(2+)</name>
        <dbReference type="ChEBI" id="CHEBI:18420"/>
    </ligand>
</feature>
<dbReference type="InterPro" id="IPR036412">
    <property type="entry name" value="HAD-like_sf"/>
</dbReference>
<evidence type="ECO:0000313" key="10">
    <source>
        <dbReference type="Proteomes" id="UP000593567"/>
    </source>
</evidence>
<dbReference type="NCBIfam" id="TIGR01488">
    <property type="entry name" value="HAD-SF-IB"/>
    <property type="match status" value="1"/>
</dbReference>
<evidence type="ECO:0000256" key="4">
    <source>
        <dbReference type="ARBA" id="ARBA00022801"/>
    </source>
</evidence>
<feature type="active site" description="Proton donor" evidence="6">
    <location>
        <position position="15"/>
    </location>
</feature>
<evidence type="ECO:0000256" key="7">
    <source>
        <dbReference type="PIRSR" id="PIRSR031051-2"/>
    </source>
</evidence>
<evidence type="ECO:0000256" key="3">
    <source>
        <dbReference type="ARBA" id="ARBA00022723"/>
    </source>
</evidence>
<reference evidence="9" key="1">
    <citation type="submission" date="2020-06" db="EMBL/GenBank/DDBJ databases">
        <title>Draft genome of Bugula neritina, a colonial animal packing powerful symbionts and potential medicines.</title>
        <authorList>
            <person name="Rayko M."/>
        </authorList>
    </citation>
    <scope>NUCLEOTIDE SEQUENCE [LARGE SCALE GENOMIC DNA]</scope>
    <source>
        <strain evidence="9">Kwan_BN1</strain>
    </source>
</reference>
<evidence type="ECO:0008006" key="11">
    <source>
        <dbReference type="Google" id="ProtNLM"/>
    </source>
</evidence>
<dbReference type="PANTHER" id="PTHR20889">
    <property type="entry name" value="PHOSPHATASE, ORPHAN 1, 2"/>
    <property type="match status" value="1"/>
</dbReference>
<evidence type="ECO:0000313" key="9">
    <source>
        <dbReference type="EMBL" id="KAF6023392.1"/>
    </source>
</evidence>
<dbReference type="InterPro" id="IPR006384">
    <property type="entry name" value="HAD_hydro_PyrdxlP_Pase-like"/>
</dbReference>
<dbReference type="InterPro" id="IPR016965">
    <property type="entry name" value="Pase_PHOSPHO-typ"/>
</dbReference>
<comment type="similarity">
    <text evidence="2">Belongs to the HAD-like hydrolase superfamily. PHOSPHO family.</text>
</comment>
<evidence type="ECO:0000256" key="8">
    <source>
        <dbReference type="PIRSR" id="PIRSR031051-3"/>
    </source>
</evidence>
<dbReference type="Gene3D" id="3.40.50.1000">
    <property type="entry name" value="HAD superfamily/HAD-like"/>
    <property type="match status" value="1"/>
</dbReference>
<dbReference type="GO" id="GO:0046872">
    <property type="term" value="F:metal ion binding"/>
    <property type="evidence" value="ECO:0007669"/>
    <property type="project" value="UniProtKB-KW"/>
</dbReference>
<dbReference type="PANTHER" id="PTHR20889:SF12">
    <property type="entry name" value="LP01149P"/>
    <property type="match status" value="1"/>
</dbReference>
<keyword evidence="3 8" id="KW-0479">Metal-binding</keyword>
<dbReference type="Proteomes" id="UP000593567">
    <property type="component" value="Unassembled WGS sequence"/>
</dbReference>
<keyword evidence="5 8" id="KW-0460">Magnesium</keyword>
<dbReference type="GO" id="GO:0016791">
    <property type="term" value="F:phosphatase activity"/>
    <property type="evidence" value="ECO:0007669"/>
    <property type="project" value="InterPro"/>
</dbReference>
<keyword evidence="4" id="KW-0378">Hydrolase</keyword>
<evidence type="ECO:0000256" key="6">
    <source>
        <dbReference type="PIRSR" id="PIRSR031051-1"/>
    </source>
</evidence>
<organism evidence="9 10">
    <name type="scientific">Bugula neritina</name>
    <name type="common">Brown bryozoan</name>
    <name type="synonym">Sertularia neritina</name>
    <dbReference type="NCBI Taxonomy" id="10212"/>
    <lineage>
        <taxon>Eukaryota</taxon>
        <taxon>Metazoa</taxon>
        <taxon>Spiralia</taxon>
        <taxon>Lophotrochozoa</taxon>
        <taxon>Bryozoa</taxon>
        <taxon>Gymnolaemata</taxon>
        <taxon>Cheilostomatida</taxon>
        <taxon>Flustrina</taxon>
        <taxon>Buguloidea</taxon>
        <taxon>Bugulidae</taxon>
        <taxon>Bugula</taxon>
    </lineage>
</organism>
<evidence type="ECO:0000256" key="2">
    <source>
        <dbReference type="ARBA" id="ARBA00008541"/>
    </source>
</evidence>
<feature type="binding site" evidence="7">
    <location>
        <position position="24"/>
    </location>
    <ligand>
        <name>substrate</name>
    </ligand>
</feature>
<dbReference type="OrthoDB" id="10267182at2759"/>
<dbReference type="EMBL" id="VXIV02002723">
    <property type="protein sequence ID" value="KAF6023392.1"/>
    <property type="molecule type" value="Genomic_DNA"/>
</dbReference>
<evidence type="ECO:0000256" key="1">
    <source>
        <dbReference type="ARBA" id="ARBA00001946"/>
    </source>
</evidence>
<dbReference type="Pfam" id="PF06888">
    <property type="entry name" value="Put_Phosphatase"/>
    <property type="match status" value="1"/>
</dbReference>
<sequence length="239" mass="27445">MPTKPQKILLAFDFDHTILDGDSDVQAQKLHNGPLPDAVTKLDSGREWNHYMAAVFDLLHRQNISAEDIRQNILSLSLVSGMKELFDHLRQDMFEVIIISDANCQFIDWYLRENQFDEFIAQIYSNPAKFDENGKLNLEFHHRQDWCDLCSKNLCKGSVLEKHVAQRKSSGTSYSRIFYIGDGNNDYCPSLRLAEKDCVFPRIGYALHRRIQENTSKVKAQVVPWKTASTIMEAVTSST</sequence>
<evidence type="ECO:0000256" key="5">
    <source>
        <dbReference type="ARBA" id="ARBA00022842"/>
    </source>
</evidence>
<dbReference type="SUPFAM" id="SSF56784">
    <property type="entry name" value="HAD-like"/>
    <property type="match status" value="1"/>
</dbReference>